<proteinExistence type="predicted"/>
<evidence type="ECO:0000313" key="3">
    <source>
        <dbReference type="EMBL" id="KAK4882923.1"/>
    </source>
</evidence>
<comment type="caution">
    <text evidence="3">The sequence shown here is derived from an EMBL/GenBank/DDBJ whole genome shotgun (WGS) entry which is preliminary data.</text>
</comment>
<feature type="domain" description="DUF4806" evidence="2">
    <location>
        <begin position="261"/>
        <end position="335"/>
    </location>
</feature>
<dbReference type="InterPro" id="IPR032071">
    <property type="entry name" value="DUF4806"/>
</dbReference>
<evidence type="ECO:0000313" key="4">
    <source>
        <dbReference type="Proteomes" id="UP001353858"/>
    </source>
</evidence>
<dbReference type="EMBL" id="JARPUR010000002">
    <property type="protein sequence ID" value="KAK4882923.1"/>
    <property type="molecule type" value="Genomic_DNA"/>
</dbReference>
<feature type="region of interest" description="Disordered" evidence="1">
    <location>
        <begin position="444"/>
        <end position="485"/>
    </location>
</feature>
<feature type="compositionally biased region" description="Basic and acidic residues" evidence="1">
    <location>
        <begin position="446"/>
        <end position="460"/>
    </location>
</feature>
<dbReference type="AlphaFoldDB" id="A0AAN7PDV1"/>
<dbReference type="PANTHER" id="PTHR34153:SF2">
    <property type="entry name" value="SI:CH211-262H13.3-RELATED"/>
    <property type="match status" value="1"/>
</dbReference>
<dbReference type="PANTHER" id="PTHR34153">
    <property type="entry name" value="SI:CH211-262H13.3-RELATED-RELATED"/>
    <property type="match status" value="1"/>
</dbReference>
<name>A0AAN7PDV1_9COLE</name>
<accession>A0AAN7PDV1</accession>
<keyword evidence="4" id="KW-1185">Reference proteome</keyword>
<feature type="non-terminal residue" evidence="3">
    <location>
        <position position="640"/>
    </location>
</feature>
<evidence type="ECO:0000256" key="1">
    <source>
        <dbReference type="SAM" id="MobiDB-lite"/>
    </source>
</evidence>
<dbReference type="Pfam" id="PF16064">
    <property type="entry name" value="DUF4806"/>
    <property type="match status" value="1"/>
</dbReference>
<reference evidence="4" key="1">
    <citation type="submission" date="2023-01" db="EMBL/GenBank/DDBJ databases">
        <title>Key to firefly adult light organ development and bioluminescence: homeobox transcription factors regulate luciferase expression and transportation to peroxisome.</title>
        <authorList>
            <person name="Fu X."/>
        </authorList>
    </citation>
    <scope>NUCLEOTIDE SEQUENCE [LARGE SCALE GENOMIC DNA]</scope>
</reference>
<sequence>MKMEDLFSKLFKILVASFYSKKQYDVPCSDIPSGSEDEDISSENDCNYENIDETDFTFSDANNNHEDMENKNVQEIEIKQQPNDSDDSGDKAIYDDDESDCLSVMDRECSNLEFMQDVEAIIDTESKMLNIKIGGFAAKIFKSSNLLLRRRLKKFLNGGLKTTKFPGPRLLQCMQTTQCSCSGELTPIKEELRAITLQMNTFNKEFLFFKRFIESFVMATKREIEVLKKILKELPLTAATGSTTTSNMSKREELKEVVDLLPLTTLEDLKSFEQFLIEENNSKLFEAVISQIGGKNGDDHIANAIKYCFHLSLQNKCNWSGMNGKEPLKSATIIKLIINSICTSQYSITQAQSRIKYLLQHTYDRMKSELEMNFQKHTFNTQFFTTKELEEILTDPKFWIDLKRNDVNSKEVKILIIPLEPDVLTDSENFEENNFEEEEINVVAEGSKEKSEKETVRTEELDNENVGVGNQDLGTDQKQSDDTEASADVVKKHVYGKNRIKSTRTTNQIFDATMAYTMEKTIIVAKKTIFCLKSWCDRAFSAEKNVDEQPKFIAAYDQILEIYSEFQTVDKQTVFDDSDASQMETLFKLTFEIQTIFAEIRAVYLSLKPKNQGSGSIVGSRPVSPALSDVASVSNPFKDT</sequence>
<organism evidence="3 4">
    <name type="scientific">Aquatica leii</name>
    <dbReference type="NCBI Taxonomy" id="1421715"/>
    <lineage>
        <taxon>Eukaryota</taxon>
        <taxon>Metazoa</taxon>
        <taxon>Ecdysozoa</taxon>
        <taxon>Arthropoda</taxon>
        <taxon>Hexapoda</taxon>
        <taxon>Insecta</taxon>
        <taxon>Pterygota</taxon>
        <taxon>Neoptera</taxon>
        <taxon>Endopterygota</taxon>
        <taxon>Coleoptera</taxon>
        <taxon>Polyphaga</taxon>
        <taxon>Elateriformia</taxon>
        <taxon>Elateroidea</taxon>
        <taxon>Lampyridae</taxon>
        <taxon>Luciolinae</taxon>
        <taxon>Aquatica</taxon>
    </lineage>
</organism>
<evidence type="ECO:0000259" key="2">
    <source>
        <dbReference type="Pfam" id="PF16064"/>
    </source>
</evidence>
<gene>
    <name evidence="3" type="ORF">RN001_006242</name>
</gene>
<dbReference type="Proteomes" id="UP001353858">
    <property type="component" value="Unassembled WGS sequence"/>
</dbReference>
<protein>
    <recommendedName>
        <fullName evidence="2">DUF4806 domain-containing protein</fullName>
    </recommendedName>
</protein>